<dbReference type="Pfam" id="PF00919">
    <property type="entry name" value="UPF0004"/>
    <property type="match status" value="1"/>
</dbReference>
<dbReference type="CDD" id="cd00818">
    <property type="entry name" value="IleRS_core"/>
    <property type="match status" value="1"/>
</dbReference>
<dbReference type="Gene3D" id="3.40.50.620">
    <property type="entry name" value="HUPs"/>
    <property type="match status" value="2"/>
</dbReference>
<evidence type="ECO:0000256" key="1">
    <source>
        <dbReference type="ARBA" id="ARBA00001966"/>
    </source>
</evidence>
<comment type="similarity">
    <text evidence="2 18">Belongs to the class-I aminoacyl-tRNA synthetase family.</text>
</comment>
<dbReference type="InterPro" id="IPR009080">
    <property type="entry name" value="tRNAsynth_Ia_anticodon-bd"/>
</dbReference>
<sequence length="1498" mass="173232">MNVYDSVLMENIIKPLGFNVVSDAEKADLVILNTCHIREKAAEKLYSELGKIHSSRKEMTIVVAGCVAQAEGEEVFRRAPFVDIVVGPQSIATLPELIVKASRSKGHVINTDFPEVAKFDKLPDKCYGNSQGSSAFLAIQEGCDKFCTFCVVPYTRGAEYSRPVNEIFREALKLVANGAKEINLLGQNVNAYHGECEGEVWDLGKLISHIAKIEKLERIRYTTSHPRDMHESLYLAHAEEPKLMPFIHLPVQSGSNKILHAMNRKHTAEEYLEIIDRFRKLKPEIEFSSDFIVGFPGETEKDFEETMKLVRKVKYAQAYSFKYSPRPGTPGAERKDQIPEDVKTERLLRLQKLISKQQLEFNQSMVGKTVPALFSDKKGKHQDQIIGKSPYMQSVCIDDHDGKYKDKIVNFYIANMKSKHYPDTVSSPDFSLLEKEIIKFWQENKVFERSVEKRSKDNCFVFYDGPPFANGLPHYGHLLTGFIKDAFARYQTMLQKRVERRFGWDCHGLPAEMGAEKELGISGRTEIEKFGIKKFNDHCRTSVMKFSSEWEKYVNRQARWVDFHNDYKTMDKSFMESVMWAFKQLYDKGLVYESVRVVPYSWACETPLSNFETRLDNAYREKTSKAVTVAFELLENPQQFKSVCKLLAWTTTPWTLPSNLALAIGKDIKYCAVSVHSLVSFQRVTLESISGSQCRSTGMTEVNERSSVNSEIYIFAESYLEKFVSHCKQNNIPYENCNIKLKTDDLAGLSYKPLFDYFKDTKNAFRVFVADYVTGEDGTGVVHTAPGFGEEDFYLCQSHGIPAICPIDNSGKFTAEVSDLAGIHVFDTNDIVIKKLKEQGNWFKTEQYIHNYPHCWRTDTPLIYRTMPSWYVAVTKFKNRMVELNKRVNWIPNHIRDGQFGKWLEGAHDWSISRNRFWGTPIPVWQSDDTRYPRVDVYGSIEELERDFNVKIDDLHRPFIDTLTRPNPDDPIGKSVMRRVPDVFDCWFESGSMPFAQIHYPFENKEWFESADFITEYIAQTRGWFYTLFVLSTALFDREPFKNCICHGVVLDVKGQKLSKRLNNYADPMEVFDRYGSDALRFLMLSGSIVCGGNLLLDKEGNSIRDVLKNVIKPIWNSYHFFTMYANADGIKAEVCKDYQSTIDRYMISKCFEAVESIQTSMNSYNSQEACKILMNFFEVLNNWYIRRSRERFWKSDLDQDKTDAYNVLYTVFYYILRAAAPLLPLITENIWQGLKYEETSVHLADFPQLEKFDSQLIAKMDLVREICNSALSVRNTFNIRIRQPLSSMTIYHKFSCGFLEDEYQEMIKDEVNIKKLELVNRLEDIASLELKLNFPMLGKRIPEKIKKLVQYVKEGKWRQIENEQIFLGDKSENYIIEKGEYELLLKANSEYSAVFDNNKGIVILNTTLNGELILEGLARDIVRLIQETRKQADFHISDRIRVTIKTEDEKIKEAITTWNEYIKEQTLALSLDINKEIEADFYSKEYQGLIVGIKLSC</sequence>
<proteinExistence type="inferred from homology"/>
<dbReference type="InterPro" id="IPR002300">
    <property type="entry name" value="aa-tRNA-synth_Ia"/>
</dbReference>
<evidence type="ECO:0000256" key="17">
    <source>
        <dbReference type="ARBA" id="ARBA00048359"/>
    </source>
</evidence>
<dbReference type="EnsemblMetazoa" id="GAUT039540-RA">
    <property type="protein sequence ID" value="GAUT039540-PA"/>
    <property type="gene ID" value="GAUT039540"/>
</dbReference>
<keyword evidence="5" id="KW-0963">Cytoplasm</keyword>
<dbReference type="InterPro" id="IPR013155">
    <property type="entry name" value="M/V/L/I-tRNA-synth_anticd-bd"/>
</dbReference>
<keyword evidence="22" id="KW-1185">Reference proteome</keyword>
<evidence type="ECO:0000256" key="3">
    <source>
        <dbReference type="ARBA" id="ARBA00013165"/>
    </source>
</evidence>
<dbReference type="Pfam" id="PF00133">
    <property type="entry name" value="tRNA-synt_1"/>
    <property type="match status" value="1"/>
</dbReference>
<dbReference type="InterPro" id="IPR009008">
    <property type="entry name" value="Val/Leu/Ile-tRNA-synth_edit"/>
</dbReference>
<keyword evidence="10" id="KW-0862">Zinc</keyword>
<dbReference type="InterPro" id="IPR002301">
    <property type="entry name" value="Ile-tRNA-ligase"/>
</dbReference>
<evidence type="ECO:0000313" key="21">
    <source>
        <dbReference type="EnsemblMetazoa" id="GAUT039540-PA"/>
    </source>
</evidence>
<dbReference type="PROSITE" id="PS51918">
    <property type="entry name" value="RADICAL_SAM"/>
    <property type="match status" value="1"/>
</dbReference>
<evidence type="ECO:0000256" key="2">
    <source>
        <dbReference type="ARBA" id="ARBA00005594"/>
    </source>
</evidence>
<dbReference type="Gene3D" id="3.80.30.20">
    <property type="entry name" value="tm_1862 like domain"/>
    <property type="match status" value="1"/>
</dbReference>
<dbReference type="EC" id="6.1.1.5" evidence="3"/>
<dbReference type="NCBIfam" id="TIGR00089">
    <property type="entry name" value="MiaB/RimO family radical SAM methylthiotransferase"/>
    <property type="match status" value="1"/>
</dbReference>
<keyword evidence="11 18" id="KW-0067">ATP-binding</keyword>
<dbReference type="PROSITE" id="PS01278">
    <property type="entry name" value="MTTASE_RADICAL"/>
    <property type="match status" value="1"/>
</dbReference>
<dbReference type="InterPro" id="IPR014729">
    <property type="entry name" value="Rossmann-like_a/b/a_fold"/>
</dbReference>
<evidence type="ECO:0000256" key="6">
    <source>
        <dbReference type="ARBA" id="ARBA00022598"/>
    </source>
</evidence>
<dbReference type="FunFam" id="3.40.50.620:FF:000241">
    <property type="entry name" value="Isoleucine--tRNA ligase"/>
    <property type="match status" value="1"/>
</dbReference>
<evidence type="ECO:0000256" key="12">
    <source>
        <dbReference type="ARBA" id="ARBA00022917"/>
    </source>
</evidence>
<dbReference type="InterPro" id="IPR005839">
    <property type="entry name" value="Methylthiotransferase"/>
</dbReference>
<dbReference type="GO" id="GO:0051539">
    <property type="term" value="F:4 iron, 4 sulfur cluster binding"/>
    <property type="evidence" value="ECO:0007669"/>
    <property type="project" value="UniProtKB-KW"/>
</dbReference>
<dbReference type="InterPro" id="IPR006463">
    <property type="entry name" value="MiaB_methiolase"/>
</dbReference>
<dbReference type="InterPro" id="IPR033709">
    <property type="entry name" value="Anticodon_Ile_ABEc"/>
</dbReference>
<accession>A0A1A9VJV4</accession>
<keyword evidence="8" id="KW-0479">Metal-binding</keyword>
<evidence type="ECO:0000256" key="16">
    <source>
        <dbReference type="ARBA" id="ARBA00032665"/>
    </source>
</evidence>
<keyword evidence="15 18" id="KW-0030">Aminoacyl-tRNA synthetase</keyword>
<dbReference type="GO" id="GO:0046872">
    <property type="term" value="F:metal ion binding"/>
    <property type="evidence" value="ECO:0007669"/>
    <property type="project" value="UniProtKB-KW"/>
</dbReference>
<keyword evidence="6 18" id="KW-0436">Ligase</keyword>
<dbReference type="SUPFAM" id="SSF50677">
    <property type="entry name" value="ValRS/IleRS/LeuRS editing domain"/>
    <property type="match status" value="1"/>
</dbReference>
<keyword evidence="4" id="KW-0004">4Fe-4S</keyword>
<dbReference type="GO" id="GO:0006428">
    <property type="term" value="P:isoleucyl-tRNA aminoacylation"/>
    <property type="evidence" value="ECO:0007669"/>
    <property type="project" value="InterPro"/>
</dbReference>
<evidence type="ECO:0000256" key="5">
    <source>
        <dbReference type="ARBA" id="ARBA00022490"/>
    </source>
</evidence>
<keyword evidence="9 18" id="KW-0547">Nucleotide-binding</keyword>
<dbReference type="FunFam" id="3.80.30.20:FF:000001">
    <property type="entry name" value="tRNA-2-methylthio-N(6)-dimethylallyladenosine synthase 2"/>
    <property type="match status" value="1"/>
</dbReference>
<dbReference type="Proteomes" id="UP000078200">
    <property type="component" value="Unassembled WGS sequence"/>
</dbReference>
<comment type="cofactor">
    <cofactor evidence="1">
        <name>[4Fe-4S] cluster</name>
        <dbReference type="ChEBI" id="CHEBI:49883"/>
    </cofactor>
</comment>
<organism evidence="21 22">
    <name type="scientific">Glossina austeni</name>
    <name type="common">Savannah tsetse fly</name>
    <dbReference type="NCBI Taxonomy" id="7395"/>
    <lineage>
        <taxon>Eukaryota</taxon>
        <taxon>Metazoa</taxon>
        <taxon>Ecdysozoa</taxon>
        <taxon>Arthropoda</taxon>
        <taxon>Hexapoda</taxon>
        <taxon>Insecta</taxon>
        <taxon>Pterygota</taxon>
        <taxon>Neoptera</taxon>
        <taxon>Endopterygota</taxon>
        <taxon>Diptera</taxon>
        <taxon>Brachycera</taxon>
        <taxon>Muscomorpha</taxon>
        <taxon>Hippoboscoidea</taxon>
        <taxon>Glossinidae</taxon>
        <taxon>Glossina</taxon>
    </lineage>
</organism>
<dbReference type="GO" id="GO:0006400">
    <property type="term" value="P:tRNA modification"/>
    <property type="evidence" value="ECO:0007669"/>
    <property type="project" value="InterPro"/>
</dbReference>
<dbReference type="PROSITE" id="PS51449">
    <property type="entry name" value="MTTASE_N"/>
    <property type="match status" value="1"/>
</dbReference>
<keyword evidence="12 18" id="KW-0648">Protein biosynthesis</keyword>
<evidence type="ECO:0000256" key="10">
    <source>
        <dbReference type="ARBA" id="ARBA00022833"/>
    </source>
</evidence>
<dbReference type="NCBIfam" id="TIGR00392">
    <property type="entry name" value="ileS"/>
    <property type="match status" value="1"/>
</dbReference>
<dbReference type="STRING" id="7395.A0A1A9VJV4"/>
<dbReference type="PANTHER" id="PTHR42780:SF1">
    <property type="entry name" value="ISOLEUCINE--TRNA LIGASE, CYTOPLASMIC"/>
    <property type="match status" value="1"/>
</dbReference>
<dbReference type="Pfam" id="PF08264">
    <property type="entry name" value="Anticodon_1"/>
    <property type="match status" value="1"/>
</dbReference>
<evidence type="ECO:0000256" key="13">
    <source>
        <dbReference type="ARBA" id="ARBA00023004"/>
    </source>
</evidence>
<keyword evidence="7" id="KW-0949">S-adenosyl-L-methionine</keyword>
<dbReference type="PRINTS" id="PR00984">
    <property type="entry name" value="TRNASYNTHILE"/>
</dbReference>
<dbReference type="SUPFAM" id="SSF102114">
    <property type="entry name" value="Radical SAM enzymes"/>
    <property type="match status" value="1"/>
</dbReference>
<evidence type="ECO:0000256" key="14">
    <source>
        <dbReference type="ARBA" id="ARBA00023014"/>
    </source>
</evidence>
<dbReference type="Gene3D" id="3.40.50.12160">
    <property type="entry name" value="Methylthiotransferase, N-terminal domain"/>
    <property type="match status" value="1"/>
</dbReference>
<dbReference type="InterPro" id="IPR023586">
    <property type="entry name" value="Ile-tRNA-ligase_type2"/>
</dbReference>
<dbReference type="Gene3D" id="1.10.730.10">
    <property type="entry name" value="Isoleucyl-tRNA Synthetase, Domain 1"/>
    <property type="match status" value="1"/>
</dbReference>
<dbReference type="HAMAP" id="MF_01864">
    <property type="entry name" value="tRNA_metthiotr_MiaB"/>
    <property type="match status" value="1"/>
</dbReference>
<feature type="domain" description="Radical SAM core" evidence="20">
    <location>
        <begin position="129"/>
        <end position="360"/>
    </location>
</feature>
<dbReference type="HAMAP" id="MF_02003">
    <property type="entry name" value="Ile_tRNA_synth_type2"/>
    <property type="match status" value="1"/>
</dbReference>
<evidence type="ECO:0000256" key="11">
    <source>
        <dbReference type="ARBA" id="ARBA00022840"/>
    </source>
</evidence>
<dbReference type="GO" id="GO:0000049">
    <property type="term" value="F:tRNA binding"/>
    <property type="evidence" value="ECO:0007669"/>
    <property type="project" value="InterPro"/>
</dbReference>
<evidence type="ECO:0000313" key="22">
    <source>
        <dbReference type="Proteomes" id="UP000078200"/>
    </source>
</evidence>
<dbReference type="InterPro" id="IPR038135">
    <property type="entry name" value="Methylthiotransferase_N_sf"/>
</dbReference>
<dbReference type="InterPro" id="IPR006638">
    <property type="entry name" value="Elp3/MiaA/NifB-like_rSAM"/>
</dbReference>
<dbReference type="InterPro" id="IPR007197">
    <property type="entry name" value="rSAM"/>
</dbReference>
<evidence type="ECO:0000256" key="15">
    <source>
        <dbReference type="ARBA" id="ARBA00023146"/>
    </source>
</evidence>
<evidence type="ECO:0000256" key="9">
    <source>
        <dbReference type="ARBA" id="ARBA00022741"/>
    </source>
</evidence>
<dbReference type="SFLD" id="SFLDG01082">
    <property type="entry name" value="B12-binding_domain_containing"/>
    <property type="match status" value="1"/>
</dbReference>
<protein>
    <recommendedName>
        <fullName evidence="3">isoleucine--tRNA ligase</fullName>
        <ecNumber evidence="3">6.1.1.5</ecNumber>
    </recommendedName>
    <alternativeName>
        <fullName evidence="16">Isoleucyl-tRNA synthetase</fullName>
    </alternativeName>
</protein>
<evidence type="ECO:0000256" key="8">
    <source>
        <dbReference type="ARBA" id="ARBA00022723"/>
    </source>
</evidence>
<comment type="catalytic activity">
    <reaction evidence="17">
        <text>tRNA(Ile) + L-isoleucine + ATP = L-isoleucyl-tRNA(Ile) + AMP + diphosphate</text>
        <dbReference type="Rhea" id="RHEA:11060"/>
        <dbReference type="Rhea" id="RHEA-COMP:9666"/>
        <dbReference type="Rhea" id="RHEA-COMP:9695"/>
        <dbReference type="ChEBI" id="CHEBI:30616"/>
        <dbReference type="ChEBI" id="CHEBI:33019"/>
        <dbReference type="ChEBI" id="CHEBI:58045"/>
        <dbReference type="ChEBI" id="CHEBI:78442"/>
        <dbReference type="ChEBI" id="CHEBI:78528"/>
        <dbReference type="ChEBI" id="CHEBI:456215"/>
        <dbReference type="EC" id="6.1.1.5"/>
    </reaction>
</comment>
<dbReference type="FunFam" id="3.40.50.620:FF:000075">
    <property type="entry name" value="Isoleucine--tRNA ligase"/>
    <property type="match status" value="1"/>
</dbReference>
<dbReference type="SUPFAM" id="SSF47323">
    <property type="entry name" value="Anticodon-binding domain of a subclass of class I aminoacyl-tRNA synthetases"/>
    <property type="match status" value="2"/>
</dbReference>
<evidence type="ECO:0000256" key="4">
    <source>
        <dbReference type="ARBA" id="ARBA00022485"/>
    </source>
</evidence>
<name>A0A1A9VJV4_GLOAU</name>
<dbReference type="Pfam" id="PF19302">
    <property type="entry name" value="DUF5915"/>
    <property type="match status" value="1"/>
</dbReference>
<dbReference type="VEuPathDB" id="VectorBase:GAUT039540"/>
<dbReference type="SFLD" id="SFLDS00029">
    <property type="entry name" value="Radical_SAM"/>
    <property type="match status" value="1"/>
</dbReference>
<dbReference type="CDD" id="cd07961">
    <property type="entry name" value="Anticodon_Ia_Ile_ABEc"/>
    <property type="match status" value="1"/>
</dbReference>
<evidence type="ECO:0000259" key="19">
    <source>
        <dbReference type="PROSITE" id="PS51449"/>
    </source>
</evidence>
<dbReference type="SMART" id="SM00729">
    <property type="entry name" value="Elp3"/>
    <property type="match status" value="1"/>
</dbReference>
<dbReference type="Pfam" id="PF04055">
    <property type="entry name" value="Radical_SAM"/>
    <property type="match status" value="1"/>
</dbReference>
<dbReference type="GO" id="GO:0005524">
    <property type="term" value="F:ATP binding"/>
    <property type="evidence" value="ECO:0007669"/>
    <property type="project" value="UniProtKB-KW"/>
</dbReference>
<dbReference type="InterPro" id="IPR023404">
    <property type="entry name" value="rSAM_horseshoe"/>
</dbReference>
<evidence type="ECO:0000256" key="18">
    <source>
        <dbReference type="RuleBase" id="RU363035"/>
    </source>
</evidence>
<evidence type="ECO:0000256" key="7">
    <source>
        <dbReference type="ARBA" id="ARBA00022691"/>
    </source>
</evidence>
<dbReference type="CDD" id="cd01335">
    <property type="entry name" value="Radical_SAM"/>
    <property type="match status" value="1"/>
</dbReference>
<dbReference type="SUPFAM" id="SSF52374">
    <property type="entry name" value="Nucleotidylyl transferase"/>
    <property type="match status" value="1"/>
</dbReference>
<keyword evidence="14" id="KW-0411">Iron-sulfur</keyword>
<dbReference type="InterPro" id="IPR020612">
    <property type="entry name" value="Methylthiotransferase_CS"/>
</dbReference>
<reference evidence="21" key="1">
    <citation type="submission" date="2020-05" db="UniProtKB">
        <authorList>
            <consortium name="EnsemblMetazoa"/>
        </authorList>
    </citation>
    <scope>IDENTIFICATION</scope>
    <source>
        <strain evidence="21">TTRI</strain>
    </source>
</reference>
<dbReference type="FunFam" id="3.40.50.12160:FF:000003">
    <property type="entry name" value="CDK5 regulatory subunit-associated protein 1"/>
    <property type="match status" value="1"/>
</dbReference>
<evidence type="ECO:0000259" key="20">
    <source>
        <dbReference type="PROSITE" id="PS51918"/>
    </source>
</evidence>
<feature type="domain" description="MTTase N-terminal" evidence="19">
    <location>
        <begin position="1"/>
        <end position="103"/>
    </location>
</feature>
<dbReference type="GO" id="GO:0035596">
    <property type="term" value="F:methylthiotransferase activity"/>
    <property type="evidence" value="ECO:0007669"/>
    <property type="project" value="InterPro"/>
</dbReference>
<dbReference type="PROSITE" id="PS00178">
    <property type="entry name" value="AA_TRNA_LIGASE_I"/>
    <property type="match status" value="1"/>
</dbReference>
<dbReference type="InterPro" id="IPR013848">
    <property type="entry name" value="Methylthiotransferase_N"/>
</dbReference>
<dbReference type="NCBIfam" id="TIGR01574">
    <property type="entry name" value="miaB-methiolase"/>
    <property type="match status" value="1"/>
</dbReference>
<dbReference type="GO" id="GO:0002161">
    <property type="term" value="F:aminoacyl-tRNA deacylase activity"/>
    <property type="evidence" value="ECO:0007669"/>
    <property type="project" value="InterPro"/>
</dbReference>
<dbReference type="InterPro" id="IPR058240">
    <property type="entry name" value="rSAM_sf"/>
</dbReference>
<dbReference type="InterPro" id="IPR001412">
    <property type="entry name" value="aa-tRNA-synth_I_CS"/>
</dbReference>
<dbReference type="SFLD" id="SFLDG01061">
    <property type="entry name" value="methylthiotransferase"/>
    <property type="match status" value="1"/>
</dbReference>
<keyword evidence="13" id="KW-0408">Iron</keyword>
<dbReference type="PANTHER" id="PTHR42780">
    <property type="entry name" value="SOLEUCYL-TRNA SYNTHETASE"/>
    <property type="match status" value="1"/>
</dbReference>
<dbReference type="GO" id="GO:0004822">
    <property type="term" value="F:isoleucine-tRNA ligase activity"/>
    <property type="evidence" value="ECO:0007669"/>
    <property type="project" value="UniProtKB-EC"/>
</dbReference>